<evidence type="ECO:0000259" key="8">
    <source>
        <dbReference type="SMART" id="SM00645"/>
    </source>
</evidence>
<evidence type="ECO:0000256" key="7">
    <source>
        <dbReference type="SAM" id="SignalP"/>
    </source>
</evidence>
<dbReference type="PROSITE" id="PS00640">
    <property type="entry name" value="THIOL_PROTEASE_ASN"/>
    <property type="match status" value="1"/>
</dbReference>
<gene>
    <name evidence="10" type="ORF">IFM89_032304</name>
</gene>
<dbReference type="AlphaFoldDB" id="A0A835GZ73"/>
<dbReference type="SMART" id="SM00848">
    <property type="entry name" value="Inhibitor_I29"/>
    <property type="match status" value="1"/>
</dbReference>
<keyword evidence="4" id="KW-0378">Hydrolase</keyword>
<proteinExistence type="inferred from homology"/>
<dbReference type="InterPro" id="IPR038765">
    <property type="entry name" value="Papain-like_cys_pep_sf"/>
</dbReference>
<feature type="domain" description="Peptidase C1A papain C-terminal" evidence="8">
    <location>
        <begin position="126"/>
        <end position="343"/>
    </location>
</feature>
<organism evidence="10 11">
    <name type="scientific">Coptis chinensis</name>
    <dbReference type="NCBI Taxonomy" id="261450"/>
    <lineage>
        <taxon>Eukaryota</taxon>
        <taxon>Viridiplantae</taxon>
        <taxon>Streptophyta</taxon>
        <taxon>Embryophyta</taxon>
        <taxon>Tracheophyta</taxon>
        <taxon>Spermatophyta</taxon>
        <taxon>Magnoliopsida</taxon>
        <taxon>Ranunculales</taxon>
        <taxon>Ranunculaceae</taxon>
        <taxon>Coptidoideae</taxon>
        <taxon>Coptis</taxon>
    </lineage>
</organism>
<evidence type="ECO:0000256" key="2">
    <source>
        <dbReference type="ARBA" id="ARBA00022670"/>
    </source>
</evidence>
<dbReference type="GO" id="GO:0006508">
    <property type="term" value="P:proteolysis"/>
    <property type="evidence" value="ECO:0007669"/>
    <property type="project" value="UniProtKB-KW"/>
</dbReference>
<dbReference type="Proteomes" id="UP000631114">
    <property type="component" value="Unassembled WGS sequence"/>
</dbReference>
<dbReference type="Pfam" id="PF08246">
    <property type="entry name" value="Inhibitor_I29"/>
    <property type="match status" value="1"/>
</dbReference>
<evidence type="ECO:0000256" key="6">
    <source>
        <dbReference type="ARBA" id="ARBA00023157"/>
    </source>
</evidence>
<dbReference type="InterPro" id="IPR025661">
    <property type="entry name" value="Pept_asp_AS"/>
</dbReference>
<sequence length="344" mass="37411">MASVGKSIHVFNIVLVILSLWACQAASRTLNEASMLERYEHWMVQYGRVYNDATEKDRRFEIFKENVERIESLNRAGNRTYILSVNGFADQTNEEFKAARNGFRGLCSPAKPSQATPFRYENVTAVPSSMDWRKKGAVTPVKDQGQCGSCWAFSAVAAMEGATQLKTGKLISLSEQELVDCDTKGVDQGCEGGEMDDAFLFVQRNKGIASETTYPYTAADNTCNTKEEASHAAEISGHEDVPRNSEVALLQAVANQPIAVAIDAGGSDFQFYSSGVFTGQCGTDLDHGVTAVGYGVSDDGTKYWLVKNSWGSAWGENGYIRMQRDVSAKGGICGIAMDASYPIA</sequence>
<keyword evidence="3 7" id="KW-0732">Signal</keyword>
<feature type="chain" id="PRO_5032652820" evidence="7">
    <location>
        <begin position="28"/>
        <end position="344"/>
    </location>
</feature>
<keyword evidence="2" id="KW-0645">Protease</keyword>
<name>A0A835GZ73_9MAGN</name>
<dbReference type="FunFam" id="3.90.70.10:FF:000023">
    <property type="entry name" value="Senescence-specific cysteine protease SAG39"/>
    <property type="match status" value="1"/>
</dbReference>
<evidence type="ECO:0000313" key="11">
    <source>
        <dbReference type="Proteomes" id="UP000631114"/>
    </source>
</evidence>
<dbReference type="GO" id="GO:0008234">
    <property type="term" value="F:cysteine-type peptidase activity"/>
    <property type="evidence" value="ECO:0007669"/>
    <property type="project" value="UniProtKB-KW"/>
</dbReference>
<dbReference type="InterPro" id="IPR025660">
    <property type="entry name" value="Pept_his_AS"/>
</dbReference>
<dbReference type="PANTHER" id="PTHR12411">
    <property type="entry name" value="CYSTEINE PROTEASE FAMILY C1-RELATED"/>
    <property type="match status" value="1"/>
</dbReference>
<dbReference type="InterPro" id="IPR000668">
    <property type="entry name" value="Peptidase_C1A_C"/>
</dbReference>
<dbReference type="InterPro" id="IPR000169">
    <property type="entry name" value="Pept_cys_AS"/>
</dbReference>
<dbReference type="SUPFAM" id="SSF54001">
    <property type="entry name" value="Cysteine proteinases"/>
    <property type="match status" value="1"/>
</dbReference>
<dbReference type="OrthoDB" id="10253408at2759"/>
<dbReference type="CDD" id="cd02248">
    <property type="entry name" value="Peptidase_C1A"/>
    <property type="match status" value="1"/>
</dbReference>
<keyword evidence="5" id="KW-0788">Thiol protease</keyword>
<evidence type="ECO:0000256" key="1">
    <source>
        <dbReference type="ARBA" id="ARBA00008455"/>
    </source>
</evidence>
<dbReference type="PROSITE" id="PS00639">
    <property type="entry name" value="THIOL_PROTEASE_HIS"/>
    <property type="match status" value="1"/>
</dbReference>
<dbReference type="InterPro" id="IPR013201">
    <property type="entry name" value="Prot_inhib_I29"/>
</dbReference>
<dbReference type="Pfam" id="PF00112">
    <property type="entry name" value="Peptidase_C1"/>
    <property type="match status" value="1"/>
</dbReference>
<comment type="similarity">
    <text evidence="1">Belongs to the peptidase C1 family.</text>
</comment>
<dbReference type="SMART" id="SM00645">
    <property type="entry name" value="Pept_C1"/>
    <property type="match status" value="1"/>
</dbReference>
<keyword evidence="6" id="KW-1015">Disulfide bond</keyword>
<dbReference type="Gene3D" id="3.90.70.10">
    <property type="entry name" value="Cysteine proteinases"/>
    <property type="match status" value="1"/>
</dbReference>
<accession>A0A835GZ73</accession>
<dbReference type="PRINTS" id="PR00705">
    <property type="entry name" value="PAPAIN"/>
</dbReference>
<evidence type="ECO:0000256" key="5">
    <source>
        <dbReference type="ARBA" id="ARBA00022807"/>
    </source>
</evidence>
<reference evidence="10 11" key="1">
    <citation type="submission" date="2020-10" db="EMBL/GenBank/DDBJ databases">
        <title>The Coptis chinensis genome and diversification of protoberbering-type alkaloids.</title>
        <authorList>
            <person name="Wang B."/>
            <person name="Shu S."/>
            <person name="Song C."/>
            <person name="Liu Y."/>
        </authorList>
    </citation>
    <scope>NUCLEOTIDE SEQUENCE [LARGE SCALE GENOMIC DNA]</scope>
    <source>
        <strain evidence="10">HL-2020</strain>
        <tissue evidence="10">Leaf</tissue>
    </source>
</reference>
<evidence type="ECO:0000256" key="3">
    <source>
        <dbReference type="ARBA" id="ARBA00022729"/>
    </source>
</evidence>
<comment type="caution">
    <text evidence="10">The sequence shown here is derived from an EMBL/GenBank/DDBJ whole genome shotgun (WGS) entry which is preliminary data.</text>
</comment>
<dbReference type="InterPro" id="IPR039417">
    <property type="entry name" value="Peptidase_C1A_papain-like"/>
</dbReference>
<feature type="signal peptide" evidence="7">
    <location>
        <begin position="1"/>
        <end position="27"/>
    </location>
</feature>
<feature type="domain" description="Cathepsin propeptide inhibitor" evidence="9">
    <location>
        <begin position="39"/>
        <end position="96"/>
    </location>
</feature>
<keyword evidence="11" id="KW-1185">Reference proteome</keyword>
<dbReference type="PROSITE" id="PS00139">
    <property type="entry name" value="THIOL_PROTEASE_CYS"/>
    <property type="match status" value="1"/>
</dbReference>
<dbReference type="EMBL" id="JADFTS010000009">
    <property type="protein sequence ID" value="KAF9590296.1"/>
    <property type="molecule type" value="Genomic_DNA"/>
</dbReference>
<evidence type="ECO:0000259" key="9">
    <source>
        <dbReference type="SMART" id="SM00848"/>
    </source>
</evidence>
<evidence type="ECO:0000256" key="4">
    <source>
        <dbReference type="ARBA" id="ARBA00022801"/>
    </source>
</evidence>
<evidence type="ECO:0000313" key="10">
    <source>
        <dbReference type="EMBL" id="KAF9590296.1"/>
    </source>
</evidence>
<dbReference type="InterPro" id="IPR013128">
    <property type="entry name" value="Peptidase_C1A"/>
</dbReference>
<protein>
    <submittedName>
        <fullName evidence="10">Uncharacterized protein</fullName>
    </submittedName>
</protein>